<dbReference type="PANTHER" id="PTHR31876:SF26">
    <property type="entry name" value="PROTEIN LIKE COV 2"/>
    <property type="match status" value="1"/>
</dbReference>
<gene>
    <name evidence="3" type="ORF">HSR122_2080</name>
</gene>
<dbReference type="GeneID" id="68852689"/>
<feature type="transmembrane region" description="Helical" evidence="2">
    <location>
        <begin position="66"/>
        <end position="86"/>
    </location>
</feature>
<dbReference type="KEGG" id="hds:HSR122_2080"/>
<keyword evidence="4" id="KW-1185">Reference proteome</keyword>
<evidence type="ECO:0000256" key="1">
    <source>
        <dbReference type="SAM" id="MobiDB-lite"/>
    </source>
</evidence>
<feature type="compositionally biased region" description="Basic and acidic residues" evidence="1">
    <location>
        <begin position="237"/>
        <end position="247"/>
    </location>
</feature>
<keyword evidence="2" id="KW-0812">Transmembrane</keyword>
<evidence type="ECO:0000313" key="3">
    <source>
        <dbReference type="EMBL" id="QSG09464.1"/>
    </source>
</evidence>
<sequence>MQTDSERGAEQRGVREQIRSAMIGGLAVTVPILVTVFVLNFAMNLLLNSVGPLAALLQVLGIDNDIASTLAALVTLLVIIFLIGFATERSRASRRIEQAFNRVVSEIPGVGAIYSSFNEMSDLLLDSDVQSFQEVKLVEYPTEGSYCVAFVTAETSQNIRDATGIDGMTTLYLPMAPNPVMGGFVVHVDDEQVYDVDMTVEEGMRSVVTSGVAVNSAEDVPIEDVPGTGDRSIVENVSERISDSGSE</sequence>
<name>A0A897NAI1_9EURY</name>
<dbReference type="AlphaFoldDB" id="A0A897NAI1"/>
<proteinExistence type="predicted"/>
<dbReference type="InterPro" id="IPR007462">
    <property type="entry name" value="COV1-like"/>
</dbReference>
<dbReference type="RefSeq" id="WP_229109556.1">
    <property type="nucleotide sequence ID" value="NZ_CP064788.1"/>
</dbReference>
<organism evidence="3 4">
    <name type="scientific">Halapricum desulfuricans</name>
    <dbReference type="NCBI Taxonomy" id="2841257"/>
    <lineage>
        <taxon>Archaea</taxon>
        <taxon>Methanobacteriati</taxon>
        <taxon>Methanobacteriota</taxon>
        <taxon>Stenosarchaea group</taxon>
        <taxon>Halobacteria</taxon>
        <taxon>Halobacteriales</taxon>
        <taxon>Haloarculaceae</taxon>
        <taxon>Halapricum</taxon>
    </lineage>
</organism>
<protein>
    <submittedName>
        <fullName evidence="3">Putative membrane protein</fullName>
    </submittedName>
</protein>
<accession>A0A897NAI1</accession>
<dbReference type="EMBL" id="CP064788">
    <property type="protein sequence ID" value="QSG09464.1"/>
    <property type="molecule type" value="Genomic_DNA"/>
</dbReference>
<reference evidence="3 4" key="1">
    <citation type="submission" date="2020-11" db="EMBL/GenBank/DDBJ databases">
        <title>Carbohydrate-dependent, anaerobic sulfur respiration: A novel catabolism in halophilic archaea.</title>
        <authorList>
            <person name="Sorokin D.Y."/>
            <person name="Messina E."/>
            <person name="Smedile F."/>
            <person name="La Cono V."/>
            <person name="Hallsworth J.E."/>
            <person name="Yakimov M.M."/>
        </authorList>
    </citation>
    <scope>NUCLEOTIDE SEQUENCE [LARGE SCALE GENOMIC DNA]</scope>
    <source>
        <strain evidence="3 4">HSR12-2</strain>
    </source>
</reference>
<dbReference type="Proteomes" id="UP000662973">
    <property type="component" value="Chromosome"/>
</dbReference>
<evidence type="ECO:0000256" key="2">
    <source>
        <dbReference type="SAM" id="Phobius"/>
    </source>
</evidence>
<keyword evidence="2" id="KW-1133">Transmembrane helix</keyword>
<feature type="region of interest" description="Disordered" evidence="1">
    <location>
        <begin position="221"/>
        <end position="247"/>
    </location>
</feature>
<feature type="transmembrane region" description="Helical" evidence="2">
    <location>
        <begin position="21"/>
        <end position="46"/>
    </location>
</feature>
<dbReference type="Pfam" id="PF04367">
    <property type="entry name" value="DUF502"/>
    <property type="match status" value="1"/>
</dbReference>
<evidence type="ECO:0000313" key="4">
    <source>
        <dbReference type="Proteomes" id="UP000662973"/>
    </source>
</evidence>
<keyword evidence="2" id="KW-0472">Membrane</keyword>
<dbReference type="PANTHER" id="PTHR31876">
    <property type="entry name" value="COV-LIKE PROTEIN 1"/>
    <property type="match status" value="1"/>
</dbReference>